<dbReference type="SUPFAM" id="SSF53756">
    <property type="entry name" value="UDP-Glycosyltransferase/glycogen phosphorylase"/>
    <property type="match status" value="1"/>
</dbReference>
<protein>
    <recommendedName>
        <fullName evidence="1">Glycosyltransferase subfamily 4-like N-terminal domain-containing protein</fullName>
    </recommendedName>
</protein>
<evidence type="ECO:0000259" key="1">
    <source>
        <dbReference type="Pfam" id="PF13439"/>
    </source>
</evidence>
<feature type="non-terminal residue" evidence="2">
    <location>
        <position position="197"/>
    </location>
</feature>
<gene>
    <name evidence="2" type="ORF">X474_25120</name>
</gene>
<dbReference type="Gene3D" id="3.40.50.2000">
    <property type="entry name" value="Glycogen Phosphorylase B"/>
    <property type="match status" value="1"/>
</dbReference>
<dbReference type="Proteomes" id="UP000032233">
    <property type="component" value="Unassembled WGS sequence"/>
</dbReference>
<accession>A0A0D2J6H7</accession>
<comment type="caution">
    <text evidence="2">The sequence shown here is derived from an EMBL/GenBank/DDBJ whole genome shotgun (WGS) entry which is preliminary data.</text>
</comment>
<dbReference type="GO" id="GO:0016757">
    <property type="term" value="F:glycosyltransferase activity"/>
    <property type="evidence" value="ECO:0007669"/>
    <property type="project" value="UniProtKB-ARBA"/>
</dbReference>
<feature type="domain" description="Glycosyltransferase subfamily 4-like N-terminal" evidence="1">
    <location>
        <begin position="15"/>
        <end position="192"/>
    </location>
</feature>
<dbReference type="InterPro" id="IPR028098">
    <property type="entry name" value="Glyco_trans_4-like_N"/>
</dbReference>
<dbReference type="InParanoid" id="A0A0D2J6H7"/>
<proteinExistence type="predicted"/>
<evidence type="ECO:0000313" key="3">
    <source>
        <dbReference type="Proteomes" id="UP000032233"/>
    </source>
</evidence>
<dbReference type="STRING" id="1429043.X474_25120"/>
<reference evidence="2 3" key="1">
    <citation type="submission" date="2013-11" db="EMBL/GenBank/DDBJ databases">
        <title>Metagenomic analysis of a methanogenic consortium involved in long chain n-alkane degradation.</title>
        <authorList>
            <person name="Davidova I.A."/>
            <person name="Callaghan A.V."/>
            <person name="Wawrik B."/>
            <person name="Pruitt S."/>
            <person name="Marks C."/>
            <person name="Duncan K.E."/>
            <person name="Suflita J.M."/>
        </authorList>
    </citation>
    <scope>NUCLEOTIDE SEQUENCE [LARGE SCALE GENOMIC DNA]</scope>
    <source>
        <strain evidence="2 3">SPR</strain>
    </source>
</reference>
<sequence>MGTLRVLLVHNSAAFGGAERYTVDLATGLMAAGHDVVFVGPASSPTGLRLVAAGVEVVHVSMGMAIGWHAPLGPLNEPLFCVDLHMNPWRRRFRRVVRELHSDTPFDVIHVQFIKERSWIGSLGRALGVPVVWTVHAPREDWMKRGLAASVFRSEVSGVARFVAVSQATARDLIAAGVEPHRVDVVYNGVDILGFAG</sequence>
<evidence type="ECO:0000313" key="2">
    <source>
        <dbReference type="EMBL" id="KIX11291.1"/>
    </source>
</evidence>
<dbReference type="AlphaFoldDB" id="A0A0D2J6H7"/>
<organism evidence="2 3">
    <name type="scientific">Dethiosulfatarculus sandiegensis</name>
    <dbReference type="NCBI Taxonomy" id="1429043"/>
    <lineage>
        <taxon>Bacteria</taxon>
        <taxon>Pseudomonadati</taxon>
        <taxon>Thermodesulfobacteriota</taxon>
        <taxon>Desulfarculia</taxon>
        <taxon>Desulfarculales</taxon>
        <taxon>Desulfarculaceae</taxon>
        <taxon>Dethiosulfatarculus</taxon>
    </lineage>
</organism>
<dbReference type="EMBL" id="AZAC01000060">
    <property type="protein sequence ID" value="KIX11291.1"/>
    <property type="molecule type" value="Genomic_DNA"/>
</dbReference>
<keyword evidence="3" id="KW-1185">Reference proteome</keyword>
<dbReference type="Pfam" id="PF13439">
    <property type="entry name" value="Glyco_transf_4"/>
    <property type="match status" value="1"/>
</dbReference>
<name>A0A0D2J6H7_9BACT</name>